<dbReference type="PANTHER" id="PTHR42928:SF5">
    <property type="entry name" value="BLR1237 PROTEIN"/>
    <property type="match status" value="1"/>
</dbReference>
<comment type="caution">
    <text evidence="3">The sequence shown here is derived from an EMBL/GenBank/DDBJ whole genome shotgun (WGS) entry which is preliminary data.</text>
</comment>
<sequence length="331" mass="34991">MTRVTRRACAALGLGLATGLATGLTAAAQPAATQAYPNRPIRLVIPSGPGGTTDIGGRIIGQRLSQILGKPVVVENRAGGGGRIGAEAVARAPNDGYTLLFANSIVLGTLVTTARDLSYDPVRDFAPVAPVSWYQVIMVCNPGLPYHSVSELIAYAKAHPGAIRYSSSGPGAGNHFAGELFNSMAGVQTTHVPYRGSAMGLNDIISGVVECSYDGTAWQQVATGQLRALAVTSLERDPRLPNVPTLDELGLRGYEIVFWQGVVAPAGTPESVLEVLGQAVNEAVQHPETKQRMYDAGFNTRGGTPQDLSKLILRDIARYRQIAQEAKLTFE</sequence>
<dbReference type="InterPro" id="IPR042100">
    <property type="entry name" value="Bug_dom1"/>
</dbReference>
<name>A0ABT1XAS0_9PROT</name>
<evidence type="ECO:0000313" key="3">
    <source>
        <dbReference type="EMBL" id="MCR0985175.1"/>
    </source>
</evidence>
<keyword evidence="2" id="KW-0732">Signal</keyword>
<dbReference type="Gene3D" id="3.40.190.10">
    <property type="entry name" value="Periplasmic binding protein-like II"/>
    <property type="match status" value="1"/>
</dbReference>
<dbReference type="Gene3D" id="3.40.190.150">
    <property type="entry name" value="Bordetella uptake gene, domain 1"/>
    <property type="match status" value="1"/>
</dbReference>
<dbReference type="RefSeq" id="WP_257718827.1">
    <property type="nucleotide sequence ID" value="NZ_JANJOU010000030.1"/>
</dbReference>
<feature type="chain" id="PRO_5045170206" evidence="2">
    <location>
        <begin position="28"/>
        <end position="331"/>
    </location>
</feature>
<dbReference type="InterPro" id="IPR005064">
    <property type="entry name" value="BUG"/>
</dbReference>
<comment type="similarity">
    <text evidence="1">Belongs to the UPF0065 (bug) family.</text>
</comment>
<organism evidence="3 4">
    <name type="scientific">Roseomonas populi</name>
    <dbReference type="NCBI Taxonomy" id="3121582"/>
    <lineage>
        <taxon>Bacteria</taxon>
        <taxon>Pseudomonadati</taxon>
        <taxon>Pseudomonadota</taxon>
        <taxon>Alphaproteobacteria</taxon>
        <taxon>Acetobacterales</taxon>
        <taxon>Roseomonadaceae</taxon>
        <taxon>Roseomonas</taxon>
    </lineage>
</organism>
<proteinExistence type="inferred from homology"/>
<evidence type="ECO:0000313" key="4">
    <source>
        <dbReference type="Proteomes" id="UP001524642"/>
    </source>
</evidence>
<dbReference type="CDD" id="cd07012">
    <property type="entry name" value="PBP2_Bug_TTT"/>
    <property type="match status" value="1"/>
</dbReference>
<protein>
    <submittedName>
        <fullName evidence="3">Tripartite tricarboxylate transporter substrate binding protein</fullName>
    </submittedName>
</protein>
<evidence type="ECO:0000256" key="2">
    <source>
        <dbReference type="SAM" id="SignalP"/>
    </source>
</evidence>
<accession>A0ABT1XAS0</accession>
<keyword evidence="4" id="KW-1185">Reference proteome</keyword>
<feature type="signal peptide" evidence="2">
    <location>
        <begin position="1"/>
        <end position="27"/>
    </location>
</feature>
<evidence type="ECO:0000256" key="1">
    <source>
        <dbReference type="ARBA" id="ARBA00006987"/>
    </source>
</evidence>
<gene>
    <name evidence="3" type="ORF">NRP21_24280</name>
</gene>
<dbReference type="EMBL" id="JANJOU010000030">
    <property type="protein sequence ID" value="MCR0985175.1"/>
    <property type="molecule type" value="Genomic_DNA"/>
</dbReference>
<dbReference type="Proteomes" id="UP001524642">
    <property type="component" value="Unassembled WGS sequence"/>
</dbReference>
<dbReference type="PANTHER" id="PTHR42928">
    <property type="entry name" value="TRICARBOXYLATE-BINDING PROTEIN"/>
    <property type="match status" value="1"/>
</dbReference>
<dbReference type="Pfam" id="PF03401">
    <property type="entry name" value="TctC"/>
    <property type="match status" value="1"/>
</dbReference>
<reference evidence="3 4" key="1">
    <citation type="submission" date="2022-06" db="EMBL/GenBank/DDBJ databases">
        <title>Roseomonas CN29.</title>
        <authorList>
            <person name="Cheng Y."/>
            <person name="He X."/>
        </authorList>
    </citation>
    <scope>NUCLEOTIDE SEQUENCE [LARGE SCALE GENOMIC DNA]</scope>
    <source>
        <strain evidence="3 4">CN29</strain>
    </source>
</reference>
<dbReference type="PIRSF" id="PIRSF017082">
    <property type="entry name" value="YflP"/>
    <property type="match status" value="1"/>
</dbReference>